<dbReference type="Proteomes" id="UP001201812">
    <property type="component" value="Unassembled WGS sequence"/>
</dbReference>
<feature type="chain" id="PRO_5042104584" evidence="2">
    <location>
        <begin position="24"/>
        <end position="133"/>
    </location>
</feature>
<feature type="region of interest" description="Disordered" evidence="1">
    <location>
        <begin position="84"/>
        <end position="133"/>
    </location>
</feature>
<dbReference type="EMBL" id="JAKKPZ010000247">
    <property type="protein sequence ID" value="KAI1697854.1"/>
    <property type="molecule type" value="Genomic_DNA"/>
</dbReference>
<feature type="compositionally biased region" description="Basic and acidic residues" evidence="1">
    <location>
        <begin position="92"/>
        <end position="103"/>
    </location>
</feature>
<evidence type="ECO:0000256" key="1">
    <source>
        <dbReference type="SAM" id="MobiDB-lite"/>
    </source>
</evidence>
<comment type="caution">
    <text evidence="3">The sequence shown here is derived from an EMBL/GenBank/DDBJ whole genome shotgun (WGS) entry which is preliminary data.</text>
</comment>
<protein>
    <submittedName>
        <fullName evidence="3">Uncharacterized protein</fullName>
    </submittedName>
</protein>
<evidence type="ECO:0000313" key="3">
    <source>
        <dbReference type="EMBL" id="KAI1697854.1"/>
    </source>
</evidence>
<proteinExistence type="predicted"/>
<accession>A0AAD4QYG3</accession>
<keyword evidence="4" id="KW-1185">Reference proteome</keyword>
<feature type="compositionally biased region" description="Basic residues" evidence="1">
    <location>
        <begin position="114"/>
        <end position="133"/>
    </location>
</feature>
<evidence type="ECO:0000256" key="2">
    <source>
        <dbReference type="SAM" id="SignalP"/>
    </source>
</evidence>
<feature type="signal peptide" evidence="2">
    <location>
        <begin position="1"/>
        <end position="23"/>
    </location>
</feature>
<dbReference type="AlphaFoldDB" id="A0AAD4QYG3"/>
<evidence type="ECO:0000313" key="4">
    <source>
        <dbReference type="Proteomes" id="UP001201812"/>
    </source>
</evidence>
<sequence>MNSICRALCFVIVISFAVSPVVAPWVCPHGYDQLPLRPVCNPFEPDTCAQHAGTQCVALMSIAPHVPDPDADAYFTEPHGCCKPGKPVLPKPTDKDKRPHGEVSSDESSSTNAPKKKKTGKKVLRSKQSKVAK</sequence>
<keyword evidence="2" id="KW-0732">Signal</keyword>
<organism evidence="3 4">
    <name type="scientific">Ditylenchus destructor</name>
    <dbReference type="NCBI Taxonomy" id="166010"/>
    <lineage>
        <taxon>Eukaryota</taxon>
        <taxon>Metazoa</taxon>
        <taxon>Ecdysozoa</taxon>
        <taxon>Nematoda</taxon>
        <taxon>Chromadorea</taxon>
        <taxon>Rhabditida</taxon>
        <taxon>Tylenchina</taxon>
        <taxon>Tylenchomorpha</taxon>
        <taxon>Sphaerularioidea</taxon>
        <taxon>Anguinidae</taxon>
        <taxon>Anguininae</taxon>
        <taxon>Ditylenchus</taxon>
    </lineage>
</organism>
<reference evidence="3" key="1">
    <citation type="submission" date="2022-01" db="EMBL/GenBank/DDBJ databases">
        <title>Genome Sequence Resource for Two Populations of Ditylenchus destructor, the Migratory Endoparasitic Phytonematode.</title>
        <authorList>
            <person name="Zhang H."/>
            <person name="Lin R."/>
            <person name="Xie B."/>
        </authorList>
    </citation>
    <scope>NUCLEOTIDE SEQUENCE</scope>
    <source>
        <strain evidence="3">BazhouSP</strain>
    </source>
</reference>
<gene>
    <name evidence="3" type="ORF">DdX_18252</name>
</gene>
<name>A0AAD4QYG3_9BILA</name>